<dbReference type="Gene3D" id="3.40.50.2300">
    <property type="match status" value="1"/>
</dbReference>
<dbReference type="InterPro" id="IPR011006">
    <property type="entry name" value="CheY-like_superfamily"/>
</dbReference>
<name>A0ABT5KTC9_9BURK</name>
<keyword evidence="1 2" id="KW-0597">Phosphoprotein</keyword>
<dbReference type="InterPro" id="IPR050595">
    <property type="entry name" value="Bact_response_regulator"/>
</dbReference>
<feature type="modified residue" description="4-aspartylphosphate" evidence="2">
    <location>
        <position position="60"/>
    </location>
</feature>
<dbReference type="CDD" id="cd17546">
    <property type="entry name" value="REC_hyHK_CKI1_RcsC-like"/>
    <property type="match status" value="1"/>
</dbReference>
<evidence type="ECO:0000313" key="5">
    <source>
        <dbReference type="Proteomes" id="UP001219862"/>
    </source>
</evidence>
<sequence length="136" mass="15397">MQQDSAPQRVLYVEDDRINIVLMEEVFRHLPDWQLICAETGAEALQLLQAGPIPVLALIDMNLPDTSGLELRRRLQRDPHLETLRCVALSADDDLATIEAAKNAGFCDYWPKPIEVRRFVTLLQSHLQTPLLTQPA</sequence>
<reference evidence="4 5" key="1">
    <citation type="submission" date="2022-10" db="EMBL/GenBank/DDBJ databases">
        <title>paucibacter sp. hw8 Genome sequencing.</title>
        <authorList>
            <person name="Park S."/>
        </authorList>
    </citation>
    <scope>NUCLEOTIDE SEQUENCE [LARGE SCALE GENOMIC DNA]</scope>
    <source>
        <strain evidence="5">hw8</strain>
    </source>
</reference>
<dbReference type="PROSITE" id="PS50110">
    <property type="entry name" value="RESPONSE_REGULATORY"/>
    <property type="match status" value="1"/>
</dbReference>
<dbReference type="SUPFAM" id="SSF52172">
    <property type="entry name" value="CheY-like"/>
    <property type="match status" value="1"/>
</dbReference>
<gene>
    <name evidence="4" type="ORF">PRZ01_10795</name>
</gene>
<dbReference type="RefSeq" id="WP_273596788.1">
    <property type="nucleotide sequence ID" value="NZ_JAQQXS010000008.1"/>
</dbReference>
<protein>
    <submittedName>
        <fullName evidence="4">Response regulator</fullName>
    </submittedName>
</protein>
<evidence type="ECO:0000256" key="1">
    <source>
        <dbReference type="ARBA" id="ARBA00022553"/>
    </source>
</evidence>
<dbReference type="EMBL" id="JAQQXS010000008">
    <property type="protein sequence ID" value="MDC8785680.1"/>
    <property type="molecule type" value="Genomic_DNA"/>
</dbReference>
<dbReference type="PANTHER" id="PTHR44591:SF3">
    <property type="entry name" value="RESPONSE REGULATORY DOMAIN-CONTAINING PROTEIN"/>
    <property type="match status" value="1"/>
</dbReference>
<dbReference type="Pfam" id="PF00072">
    <property type="entry name" value="Response_reg"/>
    <property type="match status" value="1"/>
</dbReference>
<dbReference type="PANTHER" id="PTHR44591">
    <property type="entry name" value="STRESS RESPONSE REGULATOR PROTEIN 1"/>
    <property type="match status" value="1"/>
</dbReference>
<evidence type="ECO:0000256" key="2">
    <source>
        <dbReference type="PROSITE-ProRule" id="PRU00169"/>
    </source>
</evidence>
<dbReference type="InterPro" id="IPR001789">
    <property type="entry name" value="Sig_transdc_resp-reg_receiver"/>
</dbReference>
<comment type="caution">
    <text evidence="4">The sequence shown here is derived from an EMBL/GenBank/DDBJ whole genome shotgun (WGS) entry which is preliminary data.</text>
</comment>
<organism evidence="4 5">
    <name type="scientific">Roseateles koreensis</name>
    <dbReference type="NCBI Taxonomy" id="2987526"/>
    <lineage>
        <taxon>Bacteria</taxon>
        <taxon>Pseudomonadati</taxon>
        <taxon>Pseudomonadota</taxon>
        <taxon>Betaproteobacteria</taxon>
        <taxon>Burkholderiales</taxon>
        <taxon>Sphaerotilaceae</taxon>
        <taxon>Roseateles</taxon>
    </lineage>
</organism>
<proteinExistence type="predicted"/>
<feature type="domain" description="Response regulatory" evidence="3">
    <location>
        <begin position="9"/>
        <end position="127"/>
    </location>
</feature>
<evidence type="ECO:0000259" key="3">
    <source>
        <dbReference type="PROSITE" id="PS50110"/>
    </source>
</evidence>
<dbReference type="SMART" id="SM00448">
    <property type="entry name" value="REC"/>
    <property type="match status" value="1"/>
</dbReference>
<dbReference type="Proteomes" id="UP001219862">
    <property type="component" value="Unassembled WGS sequence"/>
</dbReference>
<keyword evidence="5" id="KW-1185">Reference proteome</keyword>
<accession>A0ABT5KTC9</accession>
<evidence type="ECO:0000313" key="4">
    <source>
        <dbReference type="EMBL" id="MDC8785680.1"/>
    </source>
</evidence>